<keyword evidence="4" id="KW-1185">Reference proteome</keyword>
<protein>
    <submittedName>
        <fullName evidence="3">Uncharacterized protein</fullName>
    </submittedName>
</protein>
<keyword evidence="2" id="KW-1133">Transmembrane helix</keyword>
<keyword evidence="2" id="KW-0472">Membrane</keyword>
<proteinExistence type="predicted"/>
<comment type="caution">
    <text evidence="3">The sequence shown here is derived from an EMBL/GenBank/DDBJ whole genome shotgun (WGS) entry which is preliminary data.</text>
</comment>
<evidence type="ECO:0000313" key="4">
    <source>
        <dbReference type="Proteomes" id="UP001347796"/>
    </source>
</evidence>
<evidence type="ECO:0000256" key="1">
    <source>
        <dbReference type="SAM" id="MobiDB-lite"/>
    </source>
</evidence>
<dbReference type="AlphaFoldDB" id="A0AAN8JAU7"/>
<evidence type="ECO:0000313" key="3">
    <source>
        <dbReference type="EMBL" id="KAK6174377.1"/>
    </source>
</evidence>
<accession>A0AAN8JAU7</accession>
<keyword evidence="2" id="KW-0812">Transmembrane</keyword>
<name>A0AAN8JAU7_PATCE</name>
<feature type="region of interest" description="Disordered" evidence="1">
    <location>
        <begin position="46"/>
        <end position="65"/>
    </location>
</feature>
<reference evidence="3 4" key="1">
    <citation type="submission" date="2024-01" db="EMBL/GenBank/DDBJ databases">
        <title>The genome of the rayed Mediterranean limpet Patella caerulea (Linnaeus, 1758).</title>
        <authorList>
            <person name="Anh-Thu Weber A."/>
            <person name="Halstead-Nussloch G."/>
        </authorList>
    </citation>
    <scope>NUCLEOTIDE SEQUENCE [LARGE SCALE GENOMIC DNA]</scope>
    <source>
        <strain evidence="3">AATW-2023a</strain>
        <tissue evidence="3">Whole specimen</tissue>
    </source>
</reference>
<feature type="compositionally biased region" description="Polar residues" evidence="1">
    <location>
        <begin position="46"/>
        <end position="59"/>
    </location>
</feature>
<gene>
    <name evidence="3" type="ORF">SNE40_017666</name>
</gene>
<sequence>MRLSAGWVKCMHVVLCVLVGILFDHFVLKNFENKSPVFETRDGHQNPETFTHVPSSSHQRSSKKKDLDRQFKDYLPRLIFINCGGTFPVSVQLFLDTYPQSLKYTIFSFIPEISYKPLYSVYRQHTFIHGMCGTSHETVKIQSGSLTDSTIVNKTANVIDIAAWILENTHPDEYIVLKLDLDSTKVISTFEHLTKSDHFYWINKLYIRNDTNSSRIDAVIQTLKETFQGNEKYLGIWDDNLADYSDLKILNPPHGTPFISGRAINECKESAKGRFALMLYATEFTPGINDSITIVLDFIRSNPITSTPGLFLSLEYFRMLESDITGIYSTVNGGLWYNCTDKGITSTAKRKNVIRNDMIKAENIFNSSGLVLKNIFNTGINSVKDIYKIAMARNLNVYHGAHDITLKTKHGDIIPDILKDNPKNKFILSVNMNEPQIDMLIINLLTFHRSILIDFKACGI</sequence>
<feature type="transmembrane region" description="Helical" evidence="2">
    <location>
        <begin position="6"/>
        <end position="28"/>
    </location>
</feature>
<evidence type="ECO:0000256" key="2">
    <source>
        <dbReference type="SAM" id="Phobius"/>
    </source>
</evidence>
<organism evidence="3 4">
    <name type="scientific">Patella caerulea</name>
    <name type="common">Rayed Mediterranean limpet</name>
    <dbReference type="NCBI Taxonomy" id="87958"/>
    <lineage>
        <taxon>Eukaryota</taxon>
        <taxon>Metazoa</taxon>
        <taxon>Spiralia</taxon>
        <taxon>Lophotrochozoa</taxon>
        <taxon>Mollusca</taxon>
        <taxon>Gastropoda</taxon>
        <taxon>Patellogastropoda</taxon>
        <taxon>Patelloidea</taxon>
        <taxon>Patellidae</taxon>
        <taxon>Patella</taxon>
    </lineage>
</organism>
<dbReference type="EMBL" id="JAZGQO010000011">
    <property type="protein sequence ID" value="KAK6174377.1"/>
    <property type="molecule type" value="Genomic_DNA"/>
</dbReference>
<dbReference type="Proteomes" id="UP001347796">
    <property type="component" value="Unassembled WGS sequence"/>
</dbReference>